<protein>
    <submittedName>
        <fullName evidence="2">Uncharacterized protein</fullName>
    </submittedName>
</protein>
<dbReference type="Gramene" id="KJB62738">
    <property type="protein sequence ID" value="KJB62738"/>
    <property type="gene ID" value="B456_009G432900"/>
</dbReference>
<accession>A0A0D2SHW9</accession>
<reference evidence="2 3" key="1">
    <citation type="journal article" date="2012" name="Nature">
        <title>Repeated polyploidization of Gossypium genomes and the evolution of spinnable cotton fibres.</title>
        <authorList>
            <person name="Paterson A.H."/>
            <person name="Wendel J.F."/>
            <person name="Gundlach H."/>
            <person name="Guo H."/>
            <person name="Jenkins J."/>
            <person name="Jin D."/>
            <person name="Llewellyn D."/>
            <person name="Showmaker K.C."/>
            <person name="Shu S."/>
            <person name="Udall J."/>
            <person name="Yoo M.J."/>
            <person name="Byers R."/>
            <person name="Chen W."/>
            <person name="Doron-Faigenboim A."/>
            <person name="Duke M.V."/>
            <person name="Gong L."/>
            <person name="Grimwood J."/>
            <person name="Grover C."/>
            <person name="Grupp K."/>
            <person name="Hu G."/>
            <person name="Lee T.H."/>
            <person name="Li J."/>
            <person name="Lin L."/>
            <person name="Liu T."/>
            <person name="Marler B.S."/>
            <person name="Page J.T."/>
            <person name="Roberts A.W."/>
            <person name="Romanel E."/>
            <person name="Sanders W.S."/>
            <person name="Szadkowski E."/>
            <person name="Tan X."/>
            <person name="Tang H."/>
            <person name="Xu C."/>
            <person name="Wang J."/>
            <person name="Wang Z."/>
            <person name="Zhang D."/>
            <person name="Zhang L."/>
            <person name="Ashrafi H."/>
            <person name="Bedon F."/>
            <person name="Bowers J.E."/>
            <person name="Brubaker C.L."/>
            <person name="Chee P.W."/>
            <person name="Das S."/>
            <person name="Gingle A.R."/>
            <person name="Haigler C.H."/>
            <person name="Harker D."/>
            <person name="Hoffmann L.V."/>
            <person name="Hovav R."/>
            <person name="Jones D.C."/>
            <person name="Lemke C."/>
            <person name="Mansoor S."/>
            <person name="ur Rahman M."/>
            <person name="Rainville L.N."/>
            <person name="Rambani A."/>
            <person name="Reddy U.K."/>
            <person name="Rong J.K."/>
            <person name="Saranga Y."/>
            <person name="Scheffler B.E."/>
            <person name="Scheffler J.A."/>
            <person name="Stelly D.M."/>
            <person name="Triplett B.A."/>
            <person name="Van Deynze A."/>
            <person name="Vaslin M.F."/>
            <person name="Waghmare V.N."/>
            <person name="Walford S.A."/>
            <person name="Wright R.J."/>
            <person name="Zaki E.A."/>
            <person name="Zhang T."/>
            <person name="Dennis E.S."/>
            <person name="Mayer K.F."/>
            <person name="Peterson D.G."/>
            <person name="Rokhsar D.S."/>
            <person name="Wang X."/>
            <person name="Schmutz J."/>
        </authorList>
    </citation>
    <scope>NUCLEOTIDE SEQUENCE [LARGE SCALE GENOMIC DNA]</scope>
</reference>
<keyword evidence="1" id="KW-0472">Membrane</keyword>
<keyword evidence="1" id="KW-1133">Transmembrane helix</keyword>
<evidence type="ECO:0000256" key="1">
    <source>
        <dbReference type="SAM" id="Phobius"/>
    </source>
</evidence>
<keyword evidence="3" id="KW-1185">Reference proteome</keyword>
<evidence type="ECO:0000313" key="3">
    <source>
        <dbReference type="Proteomes" id="UP000032304"/>
    </source>
</evidence>
<gene>
    <name evidence="2" type="ORF">B456_009G432900</name>
</gene>
<dbReference type="AlphaFoldDB" id="A0A0D2SHW9"/>
<feature type="transmembrane region" description="Helical" evidence="1">
    <location>
        <begin position="69"/>
        <end position="89"/>
    </location>
</feature>
<dbReference type="Proteomes" id="UP000032304">
    <property type="component" value="Chromosome 9"/>
</dbReference>
<sequence>MMRRKCPVYFTNYALLRDGPRNGVHKADQVRRERRKKAPQIDHFRPMLPSPYSISRSEASASIRMDELFTIYHLILIKTHIVFFLQIIYQFCNICSRSIDDWLFF</sequence>
<evidence type="ECO:0000313" key="2">
    <source>
        <dbReference type="EMBL" id="KJB62738.1"/>
    </source>
</evidence>
<organism evidence="2 3">
    <name type="scientific">Gossypium raimondii</name>
    <name type="common">Peruvian cotton</name>
    <name type="synonym">Gossypium klotzschianum subsp. raimondii</name>
    <dbReference type="NCBI Taxonomy" id="29730"/>
    <lineage>
        <taxon>Eukaryota</taxon>
        <taxon>Viridiplantae</taxon>
        <taxon>Streptophyta</taxon>
        <taxon>Embryophyta</taxon>
        <taxon>Tracheophyta</taxon>
        <taxon>Spermatophyta</taxon>
        <taxon>Magnoliopsida</taxon>
        <taxon>eudicotyledons</taxon>
        <taxon>Gunneridae</taxon>
        <taxon>Pentapetalae</taxon>
        <taxon>rosids</taxon>
        <taxon>malvids</taxon>
        <taxon>Malvales</taxon>
        <taxon>Malvaceae</taxon>
        <taxon>Malvoideae</taxon>
        <taxon>Gossypium</taxon>
    </lineage>
</organism>
<keyword evidence="1" id="KW-0812">Transmembrane</keyword>
<dbReference type="EMBL" id="CM001748">
    <property type="protein sequence ID" value="KJB62738.1"/>
    <property type="molecule type" value="Genomic_DNA"/>
</dbReference>
<proteinExistence type="predicted"/>
<name>A0A0D2SHW9_GOSRA</name>